<sequence length="79" mass="9109">MRALIFVVGLAFASLGLADTAGAESWNRCKTMTRQIDHFYGVLDLAKGRDNVLWEQSTRQHISRLETRRLKQCPRYLAR</sequence>
<dbReference type="EMBL" id="UINC01099543">
    <property type="protein sequence ID" value="SVC58898.1"/>
    <property type="molecule type" value="Genomic_DNA"/>
</dbReference>
<accession>A0A382NEF2</accession>
<feature type="non-terminal residue" evidence="1">
    <location>
        <position position="79"/>
    </location>
</feature>
<gene>
    <name evidence="1" type="ORF">METZ01_LOCUS311752</name>
</gene>
<evidence type="ECO:0000313" key="1">
    <source>
        <dbReference type="EMBL" id="SVC58898.1"/>
    </source>
</evidence>
<proteinExistence type="predicted"/>
<reference evidence="1" key="1">
    <citation type="submission" date="2018-05" db="EMBL/GenBank/DDBJ databases">
        <authorList>
            <person name="Lanie J.A."/>
            <person name="Ng W.-L."/>
            <person name="Kazmierczak K.M."/>
            <person name="Andrzejewski T.M."/>
            <person name="Davidsen T.M."/>
            <person name="Wayne K.J."/>
            <person name="Tettelin H."/>
            <person name="Glass J.I."/>
            <person name="Rusch D."/>
            <person name="Podicherti R."/>
            <person name="Tsui H.-C.T."/>
            <person name="Winkler M.E."/>
        </authorList>
    </citation>
    <scope>NUCLEOTIDE SEQUENCE</scope>
</reference>
<dbReference type="AlphaFoldDB" id="A0A382NEF2"/>
<name>A0A382NEF2_9ZZZZ</name>
<organism evidence="1">
    <name type="scientific">marine metagenome</name>
    <dbReference type="NCBI Taxonomy" id="408172"/>
    <lineage>
        <taxon>unclassified sequences</taxon>
        <taxon>metagenomes</taxon>
        <taxon>ecological metagenomes</taxon>
    </lineage>
</organism>
<protein>
    <submittedName>
        <fullName evidence="1">Uncharacterized protein</fullName>
    </submittedName>
</protein>